<evidence type="ECO:0000313" key="6">
    <source>
        <dbReference type="EMBL" id="KAB8304006.1"/>
    </source>
</evidence>
<keyword evidence="2 4" id="KW-0442">Lipid degradation</keyword>
<sequence>MTSYLSRLSPIPGFPEYTGPYNVGTIDVEIPISDLDSPAQTPSNAENIPTIQYRIFYPCDTDSTHKGRSVNWMPAPQRDYISAYSRFLGAGSTLAEVISYFPRLLHYVTIPVRKNAPILKPTTSNNRWPVMIFSHGLGGSRNAYSHIVGSVASHGMIVIAPEHRDGSTPISYIQVEEGRNEQLKVRLWEMGLIHDSLLKLDAGKKLTNLNTSSVSLSIFKDQMNVHEPGKITFAGHSFGAATVVQFIKSVFYTPESSSAPKSYKPLYSPFPKSSICHQITPNNPIVLLDCWCFPLRSQATRWLWDRPLPSYAPSGPGGSAILAVESQAFFKWTEHFYTTKRLLSADPSLHNPSSNGKSEPHLYYPTSSAHLSQSDFGILFPWVIKKVFAAEEPERIMRLNVRAVMQLLRERGIEVSKTRKEDLELEGDEEETNDDIKIFGKDGGVRGWNWLSISDSAGTKVDEGEDSEIADKELDEKQVEVGKGGNEEIQKPIHVEPLEVVLVNEVAAGAGTGAGSKF</sequence>
<dbReference type="GO" id="GO:0016042">
    <property type="term" value="P:lipid catabolic process"/>
    <property type="evidence" value="ECO:0007669"/>
    <property type="project" value="UniProtKB-KW"/>
</dbReference>
<dbReference type="EC" id="3.1.1.47" evidence="4"/>
<protein>
    <recommendedName>
        <fullName evidence="4">Putative phospholipase</fullName>
        <ecNumber evidence="4">3.1.1.47</ecNumber>
    </recommendedName>
</protein>
<feature type="active site" description="Charge relay system" evidence="5">
    <location>
        <position position="289"/>
    </location>
</feature>
<comment type="caution">
    <text evidence="6">The sequence shown here is derived from an EMBL/GenBank/DDBJ whole genome shotgun (WGS) entry which is preliminary data.</text>
</comment>
<dbReference type="AlphaFoldDB" id="A0A5N6KJN8"/>
<dbReference type="InterPro" id="IPR016715">
    <property type="entry name" value="PAF_acetylhydro_eukaryote"/>
</dbReference>
<dbReference type="Gene3D" id="3.40.50.1820">
    <property type="entry name" value="alpha/beta hydrolase"/>
    <property type="match status" value="1"/>
</dbReference>
<dbReference type="PANTHER" id="PTHR10272">
    <property type="entry name" value="PLATELET-ACTIVATING FACTOR ACETYLHYDROLASE"/>
    <property type="match status" value="1"/>
</dbReference>
<dbReference type="SUPFAM" id="SSF53474">
    <property type="entry name" value="alpha/beta-Hydrolases"/>
    <property type="match status" value="1"/>
</dbReference>
<dbReference type="Pfam" id="PF03403">
    <property type="entry name" value="PAF-AH_p_II"/>
    <property type="match status" value="2"/>
</dbReference>
<dbReference type="EMBL" id="VIGI01000002">
    <property type="protein sequence ID" value="KAB8304006.1"/>
    <property type="molecule type" value="Genomic_DNA"/>
</dbReference>
<dbReference type="GO" id="GO:0003847">
    <property type="term" value="F:1-alkyl-2-acetylglycerophosphocholine esterase activity"/>
    <property type="evidence" value="ECO:0007669"/>
    <property type="project" value="UniProtKB-UniRule"/>
</dbReference>
<evidence type="ECO:0000256" key="1">
    <source>
        <dbReference type="ARBA" id="ARBA00022801"/>
    </source>
</evidence>
<dbReference type="PANTHER" id="PTHR10272:SF7">
    <property type="entry name" value="PHOSPHOLIPASE-RELATED"/>
    <property type="match status" value="1"/>
</dbReference>
<keyword evidence="3 4" id="KW-0443">Lipid metabolism</keyword>
<name>A0A5N6KJN8_MONLA</name>
<keyword evidence="7" id="KW-1185">Reference proteome</keyword>
<evidence type="ECO:0000256" key="4">
    <source>
        <dbReference type="PIRNR" id="PIRNR018169"/>
    </source>
</evidence>
<gene>
    <name evidence="6" type="ORF">EYC80_005356</name>
</gene>
<evidence type="ECO:0000256" key="5">
    <source>
        <dbReference type="PIRSR" id="PIRSR018169-1"/>
    </source>
</evidence>
<evidence type="ECO:0000313" key="7">
    <source>
        <dbReference type="Proteomes" id="UP000326757"/>
    </source>
</evidence>
<comment type="catalytic activity">
    <reaction evidence="4">
        <text>a 1-O-alkyl-2-acetyl-sn-glycero-3-phosphocholine + H2O = a 1-O-alkyl-sn-glycero-3-phosphocholine + acetate + H(+)</text>
        <dbReference type="Rhea" id="RHEA:17777"/>
        <dbReference type="ChEBI" id="CHEBI:15377"/>
        <dbReference type="ChEBI" id="CHEBI:15378"/>
        <dbReference type="ChEBI" id="CHEBI:30089"/>
        <dbReference type="ChEBI" id="CHEBI:30909"/>
        <dbReference type="ChEBI" id="CHEBI:36707"/>
        <dbReference type="EC" id="3.1.1.47"/>
    </reaction>
</comment>
<feature type="active site" description="Nucleophile" evidence="5">
    <location>
        <position position="237"/>
    </location>
</feature>
<dbReference type="PIRSF" id="PIRSF018169">
    <property type="entry name" value="PAF_acetylhydrolase"/>
    <property type="match status" value="1"/>
</dbReference>
<reference evidence="6 7" key="1">
    <citation type="submission" date="2019-06" db="EMBL/GenBank/DDBJ databases">
        <title>Genome Sequence of the Brown Rot Fungal Pathogen Monilinia laxa.</title>
        <authorList>
            <person name="De Miccolis Angelini R.M."/>
            <person name="Landi L."/>
            <person name="Abate D."/>
            <person name="Pollastro S."/>
            <person name="Romanazzi G."/>
            <person name="Faretra F."/>
        </authorList>
    </citation>
    <scope>NUCLEOTIDE SEQUENCE [LARGE SCALE GENOMIC DNA]</scope>
    <source>
        <strain evidence="6 7">Mlax316</strain>
    </source>
</reference>
<proteinExistence type="inferred from homology"/>
<evidence type="ECO:0000256" key="3">
    <source>
        <dbReference type="ARBA" id="ARBA00023098"/>
    </source>
</evidence>
<comment type="similarity">
    <text evidence="4">Belongs to the serine esterase family.</text>
</comment>
<evidence type="ECO:0000256" key="2">
    <source>
        <dbReference type="ARBA" id="ARBA00022963"/>
    </source>
</evidence>
<accession>A0A5N6KJN8</accession>
<dbReference type="OrthoDB" id="2363873at2759"/>
<keyword evidence="1 4" id="KW-0378">Hydrolase</keyword>
<feature type="active site" description="Charge relay system" evidence="5">
    <location>
        <position position="370"/>
    </location>
</feature>
<dbReference type="InterPro" id="IPR029058">
    <property type="entry name" value="AB_hydrolase_fold"/>
</dbReference>
<organism evidence="6 7">
    <name type="scientific">Monilinia laxa</name>
    <name type="common">Brown rot fungus</name>
    <name type="synonym">Sclerotinia laxa</name>
    <dbReference type="NCBI Taxonomy" id="61186"/>
    <lineage>
        <taxon>Eukaryota</taxon>
        <taxon>Fungi</taxon>
        <taxon>Dikarya</taxon>
        <taxon>Ascomycota</taxon>
        <taxon>Pezizomycotina</taxon>
        <taxon>Leotiomycetes</taxon>
        <taxon>Helotiales</taxon>
        <taxon>Sclerotiniaceae</taxon>
        <taxon>Monilinia</taxon>
    </lineage>
</organism>
<dbReference type="Proteomes" id="UP000326757">
    <property type="component" value="Unassembled WGS sequence"/>
</dbReference>